<gene>
    <name evidence="3" type="ORF">OU989_23515</name>
</gene>
<evidence type="ECO:0000313" key="4">
    <source>
        <dbReference type="Proteomes" id="UP001219585"/>
    </source>
</evidence>
<accession>A0AAJ5RX06</accession>
<dbReference type="Gene3D" id="1.10.8.730">
    <property type="match status" value="1"/>
</dbReference>
<keyword evidence="3" id="KW-0614">Plasmid</keyword>
<dbReference type="InterPro" id="IPR002789">
    <property type="entry name" value="HerA_central"/>
</dbReference>
<dbReference type="PANTHER" id="PTHR30121">
    <property type="entry name" value="UNCHARACTERIZED PROTEIN YJGR-RELATED"/>
    <property type="match status" value="1"/>
</dbReference>
<sequence>MLGLLNKRKAKNDVDSNKREFKKTIPPKPVKGENNVVEPTLVDNISNEGIKFQSDFFEQQTALGTKKYGRSFYVKPSGYPANVRINWLEGLFTGDDMDVSVHIEPYDRTDAVRKLKDKADEYEAVMYSAEKQNDRNKIEAVQQNYWDAKALRDEIRNNSNGLFYVSISATVYADSLSELNDKSVAIERQLAAESIELVNAFDRQREGWLSTLPLGSSYLKKSYRNLDRNSLTAIFPHMSSKLNHDGGMPIGIYGREYIYFNNFDKKLTNYNLGIFGESGAGKGVFVKQLIGRGFMDGIEKVVIMDVEPEYVGLTYALGGIVVELRSDGVESASQINPLDIYVEKEVINRYQPDEYVVERVNVNEKVKEAIEFFKVMKESTSHDKPHLTPYELNALDRILLRLYKEECKITEDPESLYETVDSVNDKGEIEYIRKYKRMPQISDVDREVTKLINDEKEKGLEELQSVIALFVKGRAFGMFDCQTKIVDKEGNLLPEEMLDKAQIVNFNISNLSKSSSERPLAQHVLMTWIWNRFIVNNPKPKKRVIQDEAWMMLEYPSMVKFFKTLSARGRKWNVSLTLVSQRYEMFDRTKEAQDVVAQLHSCAFMKQPDQDVEPILRTFRFSDEVGRMIRTADTGEVILKAGKEIVSFQSSPTPSEWKYINTNQNVSVDSLVRGG</sequence>
<proteinExistence type="predicted"/>
<name>A0AAJ5RX06_9BACI</name>
<feature type="compositionally biased region" description="Basic residues" evidence="1">
    <location>
        <begin position="1"/>
        <end position="10"/>
    </location>
</feature>
<feature type="domain" description="Helicase HerA central" evidence="2">
    <location>
        <begin position="266"/>
        <end position="469"/>
    </location>
</feature>
<dbReference type="Gene3D" id="3.40.50.300">
    <property type="entry name" value="P-loop containing nucleotide triphosphate hydrolases"/>
    <property type="match status" value="1"/>
</dbReference>
<dbReference type="KEGG" id="liu:OU989_23515"/>
<protein>
    <submittedName>
        <fullName evidence="3">DUF87 domain-containing protein</fullName>
    </submittedName>
</protein>
<dbReference type="AlphaFoldDB" id="A0AAJ5RX06"/>
<evidence type="ECO:0000259" key="2">
    <source>
        <dbReference type="Pfam" id="PF01935"/>
    </source>
</evidence>
<evidence type="ECO:0000256" key="1">
    <source>
        <dbReference type="SAM" id="MobiDB-lite"/>
    </source>
</evidence>
<dbReference type="Proteomes" id="UP001219585">
    <property type="component" value="Plasmid unnamed"/>
</dbReference>
<dbReference type="PANTHER" id="PTHR30121:SF6">
    <property type="entry name" value="SLR6007 PROTEIN"/>
    <property type="match status" value="1"/>
</dbReference>
<feature type="region of interest" description="Disordered" evidence="1">
    <location>
        <begin position="1"/>
        <end position="35"/>
    </location>
</feature>
<geneLocation type="plasmid" evidence="3 4">
    <name>unnamed</name>
</geneLocation>
<dbReference type="InterPro" id="IPR027417">
    <property type="entry name" value="P-loop_NTPase"/>
</dbReference>
<evidence type="ECO:0000313" key="3">
    <source>
        <dbReference type="EMBL" id="WDV09260.1"/>
    </source>
</evidence>
<dbReference type="InterPro" id="IPR051162">
    <property type="entry name" value="T4SS_component"/>
</dbReference>
<dbReference type="Pfam" id="PF01935">
    <property type="entry name" value="DUF87"/>
    <property type="match status" value="1"/>
</dbReference>
<feature type="compositionally biased region" description="Basic and acidic residues" evidence="1">
    <location>
        <begin position="11"/>
        <end position="23"/>
    </location>
</feature>
<dbReference type="EMBL" id="CP113528">
    <property type="protein sequence ID" value="WDV09260.1"/>
    <property type="molecule type" value="Genomic_DNA"/>
</dbReference>
<organism evidence="3 4">
    <name type="scientific">Lysinibacillus irui</name>
    <dbReference type="NCBI Taxonomy" id="2998077"/>
    <lineage>
        <taxon>Bacteria</taxon>
        <taxon>Bacillati</taxon>
        <taxon>Bacillota</taxon>
        <taxon>Bacilli</taxon>
        <taxon>Bacillales</taxon>
        <taxon>Bacillaceae</taxon>
        <taxon>Lysinibacillus</taxon>
    </lineage>
</organism>
<dbReference type="RefSeq" id="WP_274797480.1">
    <property type="nucleotide sequence ID" value="NZ_CP113528.1"/>
</dbReference>
<reference evidence="3" key="1">
    <citation type="submission" date="2022-11" db="EMBL/GenBank/DDBJ databases">
        <title>Lysinibacillus irui.</title>
        <authorList>
            <person name="Akintayo S.O."/>
        </authorList>
    </citation>
    <scope>NUCLEOTIDE SEQUENCE</scope>
    <source>
        <strain evidence="3">IRB4-01</strain>
        <plasmid evidence="3">unnamed</plasmid>
    </source>
</reference>
<dbReference type="SUPFAM" id="SSF52540">
    <property type="entry name" value="P-loop containing nucleoside triphosphate hydrolases"/>
    <property type="match status" value="1"/>
</dbReference>